<evidence type="ECO:0000256" key="1">
    <source>
        <dbReference type="SAM" id="SignalP"/>
    </source>
</evidence>
<organism evidence="3 4">
    <name type="scientific">Mycolicibacterium chubuense (strain NBB4)</name>
    <name type="common">Mycobacterium chubuense</name>
    <dbReference type="NCBI Taxonomy" id="710421"/>
    <lineage>
        <taxon>Bacteria</taxon>
        <taxon>Bacillati</taxon>
        <taxon>Actinomycetota</taxon>
        <taxon>Actinomycetes</taxon>
        <taxon>Mycobacteriales</taxon>
        <taxon>Mycobacteriaceae</taxon>
        <taxon>Mycolicibacterium</taxon>
    </lineage>
</organism>
<dbReference type="Proteomes" id="UP000006057">
    <property type="component" value="Chromosome"/>
</dbReference>
<evidence type="ECO:0000313" key="4">
    <source>
        <dbReference type="Proteomes" id="UP000006057"/>
    </source>
</evidence>
<dbReference type="Pfam" id="PF05305">
    <property type="entry name" value="DUF732"/>
    <property type="match status" value="1"/>
</dbReference>
<dbReference type="RefSeq" id="WP_014817313.1">
    <property type="nucleotide sequence ID" value="NC_018027.1"/>
</dbReference>
<evidence type="ECO:0000259" key="2">
    <source>
        <dbReference type="Pfam" id="PF05305"/>
    </source>
</evidence>
<dbReference type="KEGG" id="mcb:Mycch_4120"/>
<feature type="chain" id="PRO_5003686823" description="DUF732 domain-containing protein" evidence="1">
    <location>
        <begin position="27"/>
        <end position="99"/>
    </location>
</feature>
<accession>I4BNI4</accession>
<gene>
    <name evidence="3" type="ordered locus">Mycch_4120</name>
</gene>
<dbReference type="EMBL" id="CP003053">
    <property type="protein sequence ID" value="AFM18841.1"/>
    <property type="molecule type" value="Genomic_DNA"/>
</dbReference>
<feature type="signal peptide" evidence="1">
    <location>
        <begin position="1"/>
        <end position="26"/>
    </location>
</feature>
<name>I4BNI4_MYCCN</name>
<proteinExistence type="predicted"/>
<dbReference type="InterPro" id="IPR007969">
    <property type="entry name" value="DUF732"/>
</dbReference>
<keyword evidence="4" id="KW-1185">Reference proteome</keyword>
<dbReference type="HOGENOM" id="CLU_135573_4_1_11"/>
<sequence length="99" mass="10260" precursor="true">MRATIIMTAVLAGSVLATVWAAPAFADDTDDVFIDALDSEGIPFSTTENAITLADAVCDYVAAGQARDQVAVEIMGPANWTAEQSGLFVGAATRSYCPS</sequence>
<evidence type="ECO:0000313" key="3">
    <source>
        <dbReference type="EMBL" id="AFM18841.1"/>
    </source>
</evidence>
<dbReference type="OrthoDB" id="4485728at2"/>
<dbReference type="eggNOG" id="ENOG5032NQA">
    <property type="taxonomic scope" value="Bacteria"/>
</dbReference>
<dbReference type="AlphaFoldDB" id="I4BNI4"/>
<reference evidence="3 4" key="1">
    <citation type="submission" date="2012-06" db="EMBL/GenBank/DDBJ databases">
        <title>Complete sequence of chromosome of Mycobacterium chubuense NBB4.</title>
        <authorList>
            <consortium name="US DOE Joint Genome Institute"/>
            <person name="Lucas S."/>
            <person name="Han J."/>
            <person name="Lapidus A."/>
            <person name="Cheng J.-F."/>
            <person name="Goodwin L."/>
            <person name="Pitluck S."/>
            <person name="Peters L."/>
            <person name="Mikhailova N."/>
            <person name="Teshima H."/>
            <person name="Detter J.C."/>
            <person name="Han C."/>
            <person name="Tapia R."/>
            <person name="Land M."/>
            <person name="Hauser L."/>
            <person name="Kyrpides N."/>
            <person name="Ivanova N."/>
            <person name="Pagani I."/>
            <person name="Mattes T."/>
            <person name="Holmes A."/>
            <person name="Rutledge P."/>
            <person name="Paulsen I."/>
            <person name="Coleman N."/>
            <person name="Woyke T."/>
        </authorList>
    </citation>
    <scope>NUCLEOTIDE SEQUENCE [LARGE SCALE GENOMIC DNA]</scope>
    <source>
        <strain evidence="3 4">NBB4</strain>
    </source>
</reference>
<keyword evidence="1" id="KW-0732">Signal</keyword>
<dbReference type="PATRIC" id="fig|710421.3.peg.4117"/>
<protein>
    <recommendedName>
        <fullName evidence="2">DUF732 domain-containing protein</fullName>
    </recommendedName>
</protein>
<feature type="domain" description="DUF732" evidence="2">
    <location>
        <begin position="30"/>
        <end position="99"/>
    </location>
</feature>